<dbReference type="Proteomes" id="UP000238338">
    <property type="component" value="Unassembled WGS sequence"/>
</dbReference>
<comment type="caution">
    <text evidence="1">The sequence shown here is derived from an EMBL/GenBank/DDBJ whole genome shotgun (WGS) entry which is preliminary data.</text>
</comment>
<reference evidence="1 2" key="1">
    <citation type="submission" date="2018-02" db="EMBL/GenBank/DDBJ databases">
        <title>Genomic Encyclopedia of Archaeal and Bacterial Type Strains, Phase II (KMG-II): from individual species to whole genera.</title>
        <authorList>
            <person name="Goeker M."/>
        </authorList>
    </citation>
    <scope>NUCLEOTIDE SEQUENCE [LARGE SCALE GENOMIC DNA]</scope>
    <source>
        <strain evidence="1 2">DSM 18921</strain>
    </source>
</reference>
<evidence type="ECO:0000313" key="2">
    <source>
        <dbReference type="Proteomes" id="UP000238338"/>
    </source>
</evidence>
<name>A0A2S8RWG1_9RHOB</name>
<accession>A0A2S8RWG1</accession>
<keyword evidence="2" id="KW-1185">Reference proteome</keyword>
<sequence>MASFFREIMIAWKGVDYPVTASMRLLQRIESRGISLPSMVTNILRGEAQTSHMAYALWVLLVSAGADGVTEEEIYAVLMGASPEEIGPLRDGLILALSPAEIDGKKTDASD</sequence>
<gene>
    <name evidence="1" type="ORF">LX70_04000</name>
</gene>
<evidence type="ECO:0000313" key="1">
    <source>
        <dbReference type="EMBL" id="PQV52894.1"/>
    </source>
</evidence>
<evidence type="ECO:0008006" key="3">
    <source>
        <dbReference type="Google" id="ProtNLM"/>
    </source>
</evidence>
<dbReference type="AlphaFoldDB" id="A0A2S8RWG1"/>
<dbReference type="EMBL" id="PVEP01000015">
    <property type="protein sequence ID" value="PQV52894.1"/>
    <property type="molecule type" value="Genomic_DNA"/>
</dbReference>
<protein>
    <recommendedName>
        <fullName evidence="3">Tail tube GTA-gp10-like protein</fullName>
    </recommendedName>
</protein>
<organism evidence="1 2">
    <name type="scientific">Albidovulum denitrificans</name>
    <dbReference type="NCBI Taxonomy" id="404881"/>
    <lineage>
        <taxon>Bacteria</taxon>
        <taxon>Pseudomonadati</taxon>
        <taxon>Pseudomonadota</taxon>
        <taxon>Alphaproteobacteria</taxon>
        <taxon>Rhodobacterales</taxon>
        <taxon>Paracoccaceae</taxon>
        <taxon>Albidovulum</taxon>
    </lineage>
</organism>
<proteinExistence type="predicted"/>